<accession>A0A0L0VWX4</accession>
<keyword evidence="5" id="KW-1185">Reference proteome</keyword>
<dbReference type="Proteomes" id="UP000054564">
    <property type="component" value="Unassembled WGS sequence"/>
</dbReference>
<evidence type="ECO:0000256" key="1">
    <source>
        <dbReference type="SAM" id="Coils"/>
    </source>
</evidence>
<dbReference type="OrthoDB" id="10325491at2759"/>
<organism evidence="4 5">
    <name type="scientific">Puccinia striiformis f. sp. tritici PST-78</name>
    <dbReference type="NCBI Taxonomy" id="1165861"/>
    <lineage>
        <taxon>Eukaryota</taxon>
        <taxon>Fungi</taxon>
        <taxon>Dikarya</taxon>
        <taxon>Basidiomycota</taxon>
        <taxon>Pucciniomycotina</taxon>
        <taxon>Pucciniomycetes</taxon>
        <taxon>Pucciniales</taxon>
        <taxon>Pucciniaceae</taxon>
        <taxon>Puccinia</taxon>
    </lineage>
</organism>
<gene>
    <name evidence="4" type="ORF">PSTG_02912</name>
</gene>
<dbReference type="AlphaFoldDB" id="A0A0L0VWX4"/>
<sequence>MIGRVILAILCHSAYLNIFTVILNAPAGVVAPPTFAGEEAESVAHEASGVRFANSATRDLVGGGGELSRSGPRGENPLRDATVPTTYNVKVSDEGYLLSLIEAREEEVLTAQLEMDIHGSQVLRDILEHPDKASSLEKLAAIEIALKERRSERLWASVSNRYPTIFKSNYQSKKQDQLAIKLKTLKEISPVERVKPPEARLAIRRLSILEYKGLEFSKEQAQLIENLSEQAQSMNKKSSKLSQLMYSSADCIRFVLSDQDKVLINQIAWKDVVGHKFREITSEINYISKLTRLNPGKIDQDASYICQALRSMQLIMCYDTARWSPETSRLLENIKNMEIDEAGYPMLVLDEKNRKTISHLRSIGRRILYENQSTKTPAAANSAS</sequence>
<protein>
    <submittedName>
        <fullName evidence="4">Uncharacterized protein</fullName>
    </submittedName>
</protein>
<evidence type="ECO:0000313" key="5">
    <source>
        <dbReference type="Proteomes" id="UP000054564"/>
    </source>
</evidence>
<feature type="signal peptide" evidence="3">
    <location>
        <begin position="1"/>
        <end position="16"/>
    </location>
</feature>
<evidence type="ECO:0000256" key="3">
    <source>
        <dbReference type="SAM" id="SignalP"/>
    </source>
</evidence>
<feature type="chain" id="PRO_5005550875" evidence="3">
    <location>
        <begin position="17"/>
        <end position="384"/>
    </location>
</feature>
<feature type="region of interest" description="Disordered" evidence="2">
    <location>
        <begin position="63"/>
        <end position="82"/>
    </location>
</feature>
<dbReference type="EMBL" id="AJIL01000015">
    <property type="protein sequence ID" value="KNF03819.1"/>
    <property type="molecule type" value="Genomic_DNA"/>
</dbReference>
<comment type="caution">
    <text evidence="4">The sequence shown here is derived from an EMBL/GenBank/DDBJ whole genome shotgun (WGS) entry which is preliminary data.</text>
</comment>
<reference evidence="5" key="1">
    <citation type="submission" date="2014-03" db="EMBL/GenBank/DDBJ databases">
        <title>The Genome Sequence of Puccinia striiformis f. sp. tritici PST-78.</title>
        <authorList>
            <consortium name="The Broad Institute Genome Sequencing Platform"/>
            <person name="Cuomo C."/>
            <person name="Hulbert S."/>
            <person name="Chen X."/>
            <person name="Walker B."/>
            <person name="Young S.K."/>
            <person name="Zeng Q."/>
            <person name="Gargeya S."/>
            <person name="Fitzgerald M."/>
            <person name="Haas B."/>
            <person name="Abouelleil A."/>
            <person name="Alvarado L."/>
            <person name="Arachchi H.M."/>
            <person name="Berlin A.M."/>
            <person name="Chapman S.B."/>
            <person name="Goldberg J."/>
            <person name="Griggs A."/>
            <person name="Gujja S."/>
            <person name="Hansen M."/>
            <person name="Howarth C."/>
            <person name="Imamovic A."/>
            <person name="Larimer J."/>
            <person name="McCowan C."/>
            <person name="Montmayeur A."/>
            <person name="Murphy C."/>
            <person name="Neiman D."/>
            <person name="Pearson M."/>
            <person name="Priest M."/>
            <person name="Roberts A."/>
            <person name="Saif S."/>
            <person name="Shea T."/>
            <person name="Sisk P."/>
            <person name="Sykes S."/>
            <person name="Wortman J."/>
            <person name="Nusbaum C."/>
            <person name="Birren B."/>
        </authorList>
    </citation>
    <scope>NUCLEOTIDE SEQUENCE [LARGE SCALE GENOMIC DNA]</scope>
    <source>
        <strain evidence="5">race PST-78</strain>
    </source>
</reference>
<feature type="coiled-coil region" evidence="1">
    <location>
        <begin position="217"/>
        <end position="244"/>
    </location>
</feature>
<evidence type="ECO:0000313" key="4">
    <source>
        <dbReference type="EMBL" id="KNF03819.1"/>
    </source>
</evidence>
<keyword evidence="3" id="KW-0732">Signal</keyword>
<evidence type="ECO:0000256" key="2">
    <source>
        <dbReference type="SAM" id="MobiDB-lite"/>
    </source>
</evidence>
<proteinExistence type="predicted"/>
<keyword evidence="1" id="KW-0175">Coiled coil</keyword>
<name>A0A0L0VWX4_9BASI</name>